<keyword evidence="3" id="KW-0547">Nucleotide-binding</keyword>
<evidence type="ECO:0000313" key="8">
    <source>
        <dbReference type="Proteomes" id="UP001595377"/>
    </source>
</evidence>
<dbReference type="CDD" id="cd03224">
    <property type="entry name" value="ABC_TM1139_LivF_branched"/>
    <property type="match status" value="1"/>
</dbReference>
<dbReference type="PROSITE" id="PS00211">
    <property type="entry name" value="ABC_TRANSPORTER_1"/>
    <property type="match status" value="1"/>
</dbReference>
<dbReference type="Pfam" id="PF00005">
    <property type="entry name" value="ABC_tran"/>
    <property type="match status" value="1"/>
</dbReference>
<dbReference type="SMART" id="SM00382">
    <property type="entry name" value="AAA"/>
    <property type="match status" value="1"/>
</dbReference>
<evidence type="ECO:0000313" key="7">
    <source>
        <dbReference type="EMBL" id="MFC3075525.1"/>
    </source>
</evidence>
<dbReference type="Gene3D" id="3.40.50.300">
    <property type="entry name" value="P-loop containing nucleotide triphosphate hydrolases"/>
    <property type="match status" value="1"/>
</dbReference>
<keyword evidence="2" id="KW-0813">Transport</keyword>
<reference evidence="8" key="1">
    <citation type="journal article" date="2019" name="Int. J. Syst. Evol. Microbiol.">
        <title>The Global Catalogue of Microorganisms (GCM) 10K type strain sequencing project: providing services to taxonomists for standard genome sequencing and annotation.</title>
        <authorList>
            <consortium name="The Broad Institute Genomics Platform"/>
            <consortium name="The Broad Institute Genome Sequencing Center for Infectious Disease"/>
            <person name="Wu L."/>
            <person name="Ma J."/>
        </authorList>
    </citation>
    <scope>NUCLEOTIDE SEQUENCE [LARGE SCALE GENOMIC DNA]</scope>
    <source>
        <strain evidence="8">KCTC 52677</strain>
    </source>
</reference>
<dbReference type="PANTHER" id="PTHR43820:SF5">
    <property type="entry name" value="HIGH-AFFINITY BRANCHED-CHAIN AMINO ACID TRANSPORT ATP-BINDING PROTEIN"/>
    <property type="match status" value="1"/>
</dbReference>
<dbReference type="InterPro" id="IPR003439">
    <property type="entry name" value="ABC_transporter-like_ATP-bd"/>
</dbReference>
<dbReference type="RefSeq" id="WP_257314582.1">
    <property type="nucleotide sequence ID" value="NZ_JANFDG010000007.1"/>
</dbReference>
<dbReference type="PROSITE" id="PS50893">
    <property type="entry name" value="ABC_TRANSPORTER_2"/>
    <property type="match status" value="1"/>
</dbReference>
<protein>
    <submittedName>
        <fullName evidence="7">ABC transporter ATP-binding protein</fullName>
    </submittedName>
</protein>
<evidence type="ECO:0000256" key="3">
    <source>
        <dbReference type="ARBA" id="ARBA00022741"/>
    </source>
</evidence>
<keyword evidence="4 7" id="KW-0067">ATP-binding</keyword>
<dbReference type="InterPro" id="IPR027417">
    <property type="entry name" value="P-loop_NTPase"/>
</dbReference>
<sequence>MSEPLLTVERLNAFYGDAQALFDVDLTLARGELLALIGANGAGKSTLLKCLTGLVKNRTGTIRFKGEDLIPVPAFEITARGIALVPEGRRLFPSLSVEENLLLGGKVARPGAWSLEAIYDLFPILKEKRKSPSTLLSGGQQQMVAIGRGLMSNPDILLLDELSLGLAPVVIKDIYDLLPKIAGNGLSVILVEQDVSRALGVADRFMCMLEGKVKLEGRPDAFGREEITNAYFGT</sequence>
<evidence type="ECO:0000259" key="6">
    <source>
        <dbReference type="PROSITE" id="PS50893"/>
    </source>
</evidence>
<dbReference type="SUPFAM" id="SSF52540">
    <property type="entry name" value="P-loop containing nucleoside triphosphate hydrolases"/>
    <property type="match status" value="1"/>
</dbReference>
<dbReference type="PANTHER" id="PTHR43820">
    <property type="entry name" value="HIGH-AFFINITY BRANCHED-CHAIN AMINO ACID TRANSPORT ATP-BINDING PROTEIN LIVF"/>
    <property type="match status" value="1"/>
</dbReference>
<evidence type="ECO:0000256" key="1">
    <source>
        <dbReference type="ARBA" id="ARBA00005417"/>
    </source>
</evidence>
<proteinExistence type="inferred from homology"/>
<evidence type="ECO:0000256" key="2">
    <source>
        <dbReference type="ARBA" id="ARBA00022448"/>
    </source>
</evidence>
<dbReference type="GO" id="GO:0005524">
    <property type="term" value="F:ATP binding"/>
    <property type="evidence" value="ECO:0007669"/>
    <property type="project" value="UniProtKB-KW"/>
</dbReference>
<name>A0ABV7DKL8_9HYPH</name>
<gene>
    <name evidence="7" type="ORF">ACFOHH_20610</name>
</gene>
<dbReference type="Proteomes" id="UP001595377">
    <property type="component" value="Unassembled WGS sequence"/>
</dbReference>
<dbReference type="InterPro" id="IPR017871">
    <property type="entry name" value="ABC_transporter-like_CS"/>
</dbReference>
<evidence type="ECO:0000256" key="5">
    <source>
        <dbReference type="ARBA" id="ARBA00022970"/>
    </source>
</evidence>
<accession>A0ABV7DKL8</accession>
<dbReference type="EMBL" id="JBHRSP010000034">
    <property type="protein sequence ID" value="MFC3075525.1"/>
    <property type="molecule type" value="Genomic_DNA"/>
</dbReference>
<dbReference type="InterPro" id="IPR052156">
    <property type="entry name" value="BCAA_Transport_ATP-bd_LivF"/>
</dbReference>
<organism evidence="7 8">
    <name type="scientific">Shinella pollutisoli</name>
    <dbReference type="NCBI Taxonomy" id="2250594"/>
    <lineage>
        <taxon>Bacteria</taxon>
        <taxon>Pseudomonadati</taxon>
        <taxon>Pseudomonadota</taxon>
        <taxon>Alphaproteobacteria</taxon>
        <taxon>Hyphomicrobiales</taxon>
        <taxon>Rhizobiaceae</taxon>
        <taxon>Shinella</taxon>
    </lineage>
</organism>
<keyword evidence="8" id="KW-1185">Reference proteome</keyword>
<comment type="similarity">
    <text evidence="1">Belongs to the ABC transporter superfamily.</text>
</comment>
<comment type="caution">
    <text evidence="7">The sequence shown here is derived from an EMBL/GenBank/DDBJ whole genome shotgun (WGS) entry which is preliminary data.</text>
</comment>
<dbReference type="InterPro" id="IPR003593">
    <property type="entry name" value="AAA+_ATPase"/>
</dbReference>
<evidence type="ECO:0000256" key="4">
    <source>
        <dbReference type="ARBA" id="ARBA00022840"/>
    </source>
</evidence>
<keyword evidence="5" id="KW-0029">Amino-acid transport</keyword>
<feature type="domain" description="ABC transporter" evidence="6">
    <location>
        <begin position="6"/>
        <end position="233"/>
    </location>
</feature>